<dbReference type="InterPro" id="IPR011006">
    <property type="entry name" value="CheY-like_superfamily"/>
</dbReference>
<dbReference type="SMART" id="SM00448">
    <property type="entry name" value="REC"/>
    <property type="match status" value="1"/>
</dbReference>
<proteinExistence type="predicted"/>
<dbReference type="InterPro" id="IPR001789">
    <property type="entry name" value="Sig_transdc_resp-reg_receiver"/>
</dbReference>
<evidence type="ECO:0000313" key="5">
    <source>
        <dbReference type="EMBL" id="GAB49244.1"/>
    </source>
</evidence>
<dbReference type="RefSeq" id="WP_009483141.1">
    <property type="nucleotide sequence ID" value="NZ_BAFE01000076.1"/>
</dbReference>
<dbReference type="Gene3D" id="3.40.50.2300">
    <property type="match status" value="1"/>
</dbReference>
<evidence type="ECO:0000256" key="3">
    <source>
        <dbReference type="PROSITE-ProRule" id="PRU00169"/>
    </source>
</evidence>
<feature type="modified residue" description="4-aspartylphosphate" evidence="3">
    <location>
        <position position="62"/>
    </location>
</feature>
<dbReference type="GO" id="GO:0003677">
    <property type="term" value="F:DNA binding"/>
    <property type="evidence" value="ECO:0007669"/>
    <property type="project" value="UniProtKB-KW"/>
</dbReference>
<accession>H5UU36</accession>
<dbReference type="SMART" id="SM00421">
    <property type="entry name" value="HTH_LUXR"/>
    <property type="match status" value="1"/>
</dbReference>
<reference evidence="5 6" key="1">
    <citation type="submission" date="2012-02" db="EMBL/GenBank/DDBJ databases">
        <title>Whole genome shotgun sequence of Mobilicoccus pelagius NBRC 104925.</title>
        <authorList>
            <person name="Yoshida Y."/>
            <person name="Hosoyama A."/>
            <person name="Tsuchikane K."/>
            <person name="Katsumata H."/>
            <person name="Yamazaki S."/>
            <person name="Fujita N."/>
        </authorList>
    </citation>
    <scope>NUCLEOTIDE SEQUENCE [LARGE SCALE GENOMIC DNA]</scope>
    <source>
        <strain evidence="5 6">NBRC 104925</strain>
    </source>
</reference>
<evidence type="ECO:0000259" key="4">
    <source>
        <dbReference type="PROSITE" id="PS50110"/>
    </source>
</evidence>
<keyword evidence="6" id="KW-1185">Reference proteome</keyword>
<dbReference type="GO" id="GO:0006355">
    <property type="term" value="P:regulation of DNA-templated transcription"/>
    <property type="evidence" value="ECO:0007669"/>
    <property type="project" value="InterPro"/>
</dbReference>
<dbReference type="SUPFAM" id="SSF52172">
    <property type="entry name" value="CheY-like"/>
    <property type="match status" value="1"/>
</dbReference>
<sequence length="259" mass="27694">MTTDTATAPVRVLIVDDDDEFRFLLVKFSDLADDLEVVGDVSAGAEVVQACEELRPEVVLMDIHMPDVDGIEATTRLTKAHPEIVVLALTVMADPATVARMLRAGAQGYLLKSTNPSELAAHVRAVRAGGGALSPSVAAALIDDLRRRPEPSAATSLPPPSAAEQQVLDGLARGLTNARMAEDLGISPSAVKARLESLSRKWEISGRTRLLMAGVQAGYVTPPEQPRSSIPPIPPIVPEPVEPSPLMTWWRHLTGPKRT</sequence>
<comment type="caution">
    <text evidence="5">The sequence shown here is derived from an EMBL/GenBank/DDBJ whole genome shotgun (WGS) entry which is preliminary data.</text>
</comment>
<dbReference type="Pfam" id="PF00072">
    <property type="entry name" value="Response_reg"/>
    <property type="match status" value="1"/>
</dbReference>
<dbReference type="CDD" id="cd17535">
    <property type="entry name" value="REC_NarL-like"/>
    <property type="match status" value="1"/>
</dbReference>
<dbReference type="AlphaFoldDB" id="H5UU36"/>
<keyword evidence="2" id="KW-0238">DNA-binding</keyword>
<dbReference type="GO" id="GO:0000160">
    <property type="term" value="P:phosphorelay signal transduction system"/>
    <property type="evidence" value="ECO:0007669"/>
    <property type="project" value="InterPro"/>
</dbReference>
<evidence type="ECO:0000256" key="2">
    <source>
        <dbReference type="ARBA" id="ARBA00023125"/>
    </source>
</evidence>
<evidence type="ECO:0000313" key="6">
    <source>
        <dbReference type="Proteomes" id="UP000004367"/>
    </source>
</evidence>
<dbReference type="InterPro" id="IPR058245">
    <property type="entry name" value="NreC/VraR/RcsB-like_REC"/>
</dbReference>
<name>H5UU36_9MICO</name>
<protein>
    <submittedName>
        <fullName evidence="5">Putative LuxR family transcriptional regulator</fullName>
    </submittedName>
</protein>
<dbReference type="PANTHER" id="PTHR43214">
    <property type="entry name" value="TWO-COMPONENT RESPONSE REGULATOR"/>
    <property type="match status" value="1"/>
</dbReference>
<dbReference type="InterPro" id="IPR000792">
    <property type="entry name" value="Tscrpt_reg_LuxR_C"/>
</dbReference>
<dbReference type="OrthoDB" id="9808843at2"/>
<dbReference type="SUPFAM" id="SSF46894">
    <property type="entry name" value="C-terminal effector domain of the bipartite response regulators"/>
    <property type="match status" value="1"/>
</dbReference>
<dbReference type="eggNOG" id="COG2197">
    <property type="taxonomic scope" value="Bacteria"/>
</dbReference>
<dbReference type="InterPro" id="IPR016032">
    <property type="entry name" value="Sig_transdc_resp-reg_C-effctor"/>
</dbReference>
<dbReference type="STRING" id="1089455.MOPEL_099_00440"/>
<keyword evidence="1 3" id="KW-0597">Phosphoprotein</keyword>
<dbReference type="Proteomes" id="UP000004367">
    <property type="component" value="Unassembled WGS sequence"/>
</dbReference>
<evidence type="ECO:0000256" key="1">
    <source>
        <dbReference type="ARBA" id="ARBA00022553"/>
    </source>
</evidence>
<organism evidence="5 6">
    <name type="scientific">Mobilicoccus pelagius NBRC 104925</name>
    <dbReference type="NCBI Taxonomy" id="1089455"/>
    <lineage>
        <taxon>Bacteria</taxon>
        <taxon>Bacillati</taxon>
        <taxon>Actinomycetota</taxon>
        <taxon>Actinomycetes</taxon>
        <taxon>Micrococcales</taxon>
        <taxon>Dermatophilaceae</taxon>
        <taxon>Mobilicoccus</taxon>
    </lineage>
</organism>
<dbReference type="PROSITE" id="PS50110">
    <property type="entry name" value="RESPONSE_REGULATORY"/>
    <property type="match status" value="1"/>
</dbReference>
<dbReference type="Pfam" id="PF00196">
    <property type="entry name" value="GerE"/>
    <property type="match status" value="1"/>
</dbReference>
<feature type="domain" description="Response regulatory" evidence="4">
    <location>
        <begin position="11"/>
        <end position="127"/>
    </location>
</feature>
<dbReference type="PANTHER" id="PTHR43214:SF43">
    <property type="entry name" value="TWO-COMPONENT RESPONSE REGULATOR"/>
    <property type="match status" value="1"/>
</dbReference>
<dbReference type="EMBL" id="BAFE01000076">
    <property type="protein sequence ID" value="GAB49244.1"/>
    <property type="molecule type" value="Genomic_DNA"/>
</dbReference>
<dbReference type="InterPro" id="IPR039420">
    <property type="entry name" value="WalR-like"/>
</dbReference>
<gene>
    <name evidence="5" type="ORF">MOPEL_099_00440</name>
</gene>